<keyword evidence="2" id="KW-0238">DNA-binding</keyword>
<dbReference type="InterPro" id="IPR028082">
    <property type="entry name" value="Peripla_BP_I"/>
</dbReference>
<feature type="region of interest" description="Disordered" evidence="4">
    <location>
        <begin position="1"/>
        <end position="23"/>
    </location>
</feature>
<dbReference type="GO" id="GO:0000976">
    <property type="term" value="F:transcription cis-regulatory region binding"/>
    <property type="evidence" value="ECO:0007669"/>
    <property type="project" value="TreeGrafter"/>
</dbReference>
<accession>A0A286DLF3</accession>
<sequence length="363" mass="37459">MPLQGPGHGKRKPRARASSGNPTLTDVAARAGVSLATASRVLNDSDRKVGAEHRERVLRAAAELDYRTDLSAQAMARGSAPVLALLVSSIDDPYFSAIAEGVVSSAHTHGVIVTIAITARDSARELTSVRTIRGQRPRAILVGGSRIAGNPHTGALLAELRAFAESGGRAVFLSQPVGGLGAVRPANAAGARDLGTAIARHGYRRAAVVTGSERLETVTERTEGLRRGLAPLGGGIAVVESDTFDRSGGYRSTRRLIESGRIGGADVLCAGNDFMAVGAMTALRDGGIEPGRDIAVTGFNDIETAADVTPQLTTVRFPLAAIGRRAADLALGADGPLSEDVSVPGEVIMRASCPPRDGATGVR</sequence>
<evidence type="ECO:0000313" key="6">
    <source>
        <dbReference type="EMBL" id="SOD59557.1"/>
    </source>
</evidence>
<dbReference type="InterPro" id="IPR010982">
    <property type="entry name" value="Lambda_DNA-bd_dom_sf"/>
</dbReference>
<dbReference type="PANTHER" id="PTHR30146">
    <property type="entry name" value="LACI-RELATED TRANSCRIPTIONAL REPRESSOR"/>
    <property type="match status" value="1"/>
</dbReference>
<dbReference type="PANTHER" id="PTHR30146:SF153">
    <property type="entry name" value="LACTOSE OPERON REPRESSOR"/>
    <property type="match status" value="1"/>
</dbReference>
<name>A0A286DLF3_9ACTN</name>
<dbReference type="SUPFAM" id="SSF47413">
    <property type="entry name" value="lambda repressor-like DNA-binding domains"/>
    <property type="match status" value="1"/>
</dbReference>
<gene>
    <name evidence="6" type="ORF">SAMN06297387_101658</name>
</gene>
<dbReference type="Gene3D" id="1.10.260.40">
    <property type="entry name" value="lambda repressor-like DNA-binding domains"/>
    <property type="match status" value="1"/>
</dbReference>
<dbReference type="RefSeq" id="WP_212615807.1">
    <property type="nucleotide sequence ID" value="NZ_OCNE01000001.1"/>
</dbReference>
<proteinExistence type="predicted"/>
<dbReference type="Pfam" id="PF13377">
    <property type="entry name" value="Peripla_BP_3"/>
    <property type="match status" value="1"/>
</dbReference>
<evidence type="ECO:0000313" key="7">
    <source>
        <dbReference type="Proteomes" id="UP000219072"/>
    </source>
</evidence>
<reference evidence="6 7" key="1">
    <citation type="submission" date="2017-09" db="EMBL/GenBank/DDBJ databases">
        <authorList>
            <person name="Ehlers B."/>
            <person name="Leendertz F.H."/>
        </authorList>
    </citation>
    <scope>NUCLEOTIDE SEQUENCE [LARGE SCALE GENOMIC DNA]</scope>
    <source>
        <strain evidence="6 7">CGMCC 4.7095</strain>
    </source>
</reference>
<dbReference type="PROSITE" id="PS50932">
    <property type="entry name" value="HTH_LACI_2"/>
    <property type="match status" value="1"/>
</dbReference>
<protein>
    <submittedName>
        <fullName evidence="6">Transcriptional regulator, LacI family</fullName>
    </submittedName>
</protein>
<dbReference type="InterPro" id="IPR000843">
    <property type="entry name" value="HTH_LacI"/>
</dbReference>
<evidence type="ECO:0000256" key="1">
    <source>
        <dbReference type="ARBA" id="ARBA00023015"/>
    </source>
</evidence>
<dbReference type="SUPFAM" id="SSF53822">
    <property type="entry name" value="Periplasmic binding protein-like I"/>
    <property type="match status" value="1"/>
</dbReference>
<organism evidence="6 7">
    <name type="scientific">Streptomyces zhaozhouensis</name>
    <dbReference type="NCBI Taxonomy" id="1300267"/>
    <lineage>
        <taxon>Bacteria</taxon>
        <taxon>Bacillati</taxon>
        <taxon>Actinomycetota</taxon>
        <taxon>Actinomycetes</taxon>
        <taxon>Kitasatosporales</taxon>
        <taxon>Streptomycetaceae</taxon>
        <taxon>Streptomyces</taxon>
    </lineage>
</organism>
<keyword evidence="3" id="KW-0804">Transcription</keyword>
<dbReference type="GO" id="GO:0003700">
    <property type="term" value="F:DNA-binding transcription factor activity"/>
    <property type="evidence" value="ECO:0007669"/>
    <property type="project" value="TreeGrafter"/>
</dbReference>
<dbReference type="CDD" id="cd06267">
    <property type="entry name" value="PBP1_LacI_sugar_binding-like"/>
    <property type="match status" value="1"/>
</dbReference>
<evidence type="ECO:0000256" key="3">
    <source>
        <dbReference type="ARBA" id="ARBA00023163"/>
    </source>
</evidence>
<evidence type="ECO:0000256" key="2">
    <source>
        <dbReference type="ARBA" id="ARBA00023125"/>
    </source>
</evidence>
<dbReference type="InterPro" id="IPR046335">
    <property type="entry name" value="LacI/GalR-like_sensor"/>
</dbReference>
<dbReference type="Proteomes" id="UP000219072">
    <property type="component" value="Unassembled WGS sequence"/>
</dbReference>
<keyword evidence="1" id="KW-0805">Transcription regulation</keyword>
<evidence type="ECO:0000256" key="4">
    <source>
        <dbReference type="SAM" id="MobiDB-lite"/>
    </source>
</evidence>
<dbReference type="PRINTS" id="PR00036">
    <property type="entry name" value="HTHLACI"/>
</dbReference>
<dbReference type="Pfam" id="PF00356">
    <property type="entry name" value="LacI"/>
    <property type="match status" value="1"/>
</dbReference>
<dbReference type="SMART" id="SM00354">
    <property type="entry name" value="HTH_LACI"/>
    <property type="match status" value="1"/>
</dbReference>
<dbReference type="EMBL" id="OCNE01000001">
    <property type="protein sequence ID" value="SOD59557.1"/>
    <property type="molecule type" value="Genomic_DNA"/>
</dbReference>
<dbReference type="PROSITE" id="PS00356">
    <property type="entry name" value="HTH_LACI_1"/>
    <property type="match status" value="1"/>
</dbReference>
<keyword evidence="7" id="KW-1185">Reference proteome</keyword>
<dbReference type="Gene3D" id="3.40.50.2300">
    <property type="match status" value="2"/>
</dbReference>
<feature type="domain" description="HTH lacI-type" evidence="5">
    <location>
        <begin position="22"/>
        <end position="77"/>
    </location>
</feature>
<dbReference type="CDD" id="cd01392">
    <property type="entry name" value="HTH_LacI"/>
    <property type="match status" value="1"/>
</dbReference>
<dbReference type="AlphaFoldDB" id="A0A286DLF3"/>
<evidence type="ECO:0000259" key="5">
    <source>
        <dbReference type="PROSITE" id="PS50932"/>
    </source>
</evidence>